<dbReference type="Gene3D" id="1.10.630.10">
    <property type="entry name" value="Cytochrome P450"/>
    <property type="match status" value="1"/>
</dbReference>
<evidence type="ECO:0000256" key="2">
    <source>
        <dbReference type="ARBA" id="ARBA00022723"/>
    </source>
</evidence>
<evidence type="ECO:0000313" key="10">
    <source>
        <dbReference type="Proteomes" id="UP000439903"/>
    </source>
</evidence>
<dbReference type="PANTHER" id="PTHR24303:SF31">
    <property type="entry name" value="CYTOCHROME P450 307A1-RELATED"/>
    <property type="match status" value="1"/>
</dbReference>
<feature type="binding site" description="axial binding residue" evidence="6">
    <location>
        <position position="458"/>
    </location>
    <ligand>
        <name>heme</name>
        <dbReference type="ChEBI" id="CHEBI:30413"/>
    </ligand>
    <ligandPart>
        <name>Fe</name>
        <dbReference type="ChEBI" id="CHEBI:18248"/>
    </ligandPart>
</feature>
<dbReference type="PANTHER" id="PTHR24303">
    <property type="entry name" value="HEME-BINDING MONOOXYGENASE FAMILY"/>
    <property type="match status" value="1"/>
</dbReference>
<evidence type="ECO:0000256" key="6">
    <source>
        <dbReference type="PIRSR" id="PIRSR602401-1"/>
    </source>
</evidence>
<keyword evidence="6 7" id="KW-0349">Heme</keyword>
<dbReference type="GO" id="GO:0016705">
    <property type="term" value="F:oxidoreductase activity, acting on paired donors, with incorporation or reduction of molecular oxygen"/>
    <property type="evidence" value="ECO:0007669"/>
    <property type="project" value="InterPro"/>
</dbReference>
<dbReference type="InterPro" id="IPR017972">
    <property type="entry name" value="Cyt_P450_CS"/>
</dbReference>
<dbReference type="EMBL" id="WTPW01000626">
    <property type="protein sequence ID" value="KAF0493319.1"/>
    <property type="molecule type" value="Genomic_DNA"/>
</dbReference>
<keyword evidence="4 6" id="KW-0408">Iron</keyword>
<dbReference type="InterPro" id="IPR002401">
    <property type="entry name" value="Cyt_P450_E_grp-I"/>
</dbReference>
<evidence type="ECO:0000256" key="3">
    <source>
        <dbReference type="ARBA" id="ARBA00023002"/>
    </source>
</evidence>
<dbReference type="GO" id="GO:0005506">
    <property type="term" value="F:iron ion binding"/>
    <property type="evidence" value="ECO:0007669"/>
    <property type="project" value="InterPro"/>
</dbReference>
<dbReference type="InterPro" id="IPR036396">
    <property type="entry name" value="Cyt_P450_sf"/>
</dbReference>
<evidence type="ECO:0000256" key="1">
    <source>
        <dbReference type="ARBA" id="ARBA00001971"/>
    </source>
</evidence>
<keyword evidence="10" id="KW-1185">Reference proteome</keyword>
<keyword evidence="3 7" id="KW-0560">Oxidoreductase</keyword>
<feature type="transmembrane region" description="Helical" evidence="8">
    <location>
        <begin position="12"/>
        <end position="31"/>
    </location>
</feature>
<proteinExistence type="inferred from homology"/>
<keyword evidence="5 7" id="KW-0503">Monooxygenase</keyword>
<accession>A0A8H4AGY3</accession>
<dbReference type="InterPro" id="IPR001128">
    <property type="entry name" value="Cyt_P450"/>
</dbReference>
<protein>
    <recommendedName>
        <fullName evidence="11">Cytochrome P450</fullName>
    </recommendedName>
</protein>
<dbReference type="Proteomes" id="UP000439903">
    <property type="component" value="Unassembled WGS sequence"/>
</dbReference>
<gene>
    <name evidence="9" type="ORF">F8M41_021409</name>
</gene>
<sequence length="510" mass="60022">MASQLCKFYEGALLLSNAIFSIFSIVTSQLFKPYELYLVHFSKACRWFNDRGEDIPGPPPKLPEGDRYTRMTDDLNLNNKYYEKYGDLYRIWNGSIPELVLARPEDIAVFYKDGLSHDLQDMNTGHFFYKIIGESVGFAVGSTWKNMRDLLHPYFNNKAAIQFMPMMIRNISGWLKSIPFDKNTLKVEEGYKFPLSETIKSLPLLIISHVLYNDCMTEEDLIRVNEITINHEKLMEIVFCETLPRFSWYSIFPTSQNKLMNQMLRDWKTFCFDMNEKTIKDGKSNPAYKLYKDVEEGKWTLSQYLQTIYVILLSNIDFSCAALSWQLIGLAQWSRVQEKLRKEVQSILAVCPKGFDDENFNNYICKKNTYLHYVCLENFRMFPVLAYTLPEFLAEDKIIRGHRIPKRTFVSIDTWTLHTKAAVWGNDSNKYHPERFEKLKPEQYRHALWRFGLGPRRCLGYFYAERMLKAIMALIVHSYEIKIPNDCEVKLHSRTLVRIPNIDFVFKPIE</sequence>
<keyword evidence="8" id="KW-0812">Transmembrane</keyword>
<keyword evidence="8" id="KW-0472">Membrane</keyword>
<evidence type="ECO:0000256" key="8">
    <source>
        <dbReference type="SAM" id="Phobius"/>
    </source>
</evidence>
<keyword evidence="8" id="KW-1133">Transmembrane helix</keyword>
<evidence type="ECO:0000256" key="7">
    <source>
        <dbReference type="RuleBase" id="RU000461"/>
    </source>
</evidence>
<evidence type="ECO:0000256" key="5">
    <source>
        <dbReference type="ARBA" id="ARBA00023033"/>
    </source>
</evidence>
<dbReference type="Pfam" id="PF00067">
    <property type="entry name" value="p450"/>
    <property type="match status" value="1"/>
</dbReference>
<dbReference type="SUPFAM" id="SSF48264">
    <property type="entry name" value="Cytochrome P450"/>
    <property type="match status" value="1"/>
</dbReference>
<evidence type="ECO:0000256" key="4">
    <source>
        <dbReference type="ARBA" id="ARBA00023004"/>
    </source>
</evidence>
<dbReference type="OrthoDB" id="2789670at2759"/>
<comment type="cofactor">
    <cofactor evidence="1 6">
        <name>heme</name>
        <dbReference type="ChEBI" id="CHEBI:30413"/>
    </cofactor>
</comment>
<dbReference type="GO" id="GO:0004497">
    <property type="term" value="F:monooxygenase activity"/>
    <property type="evidence" value="ECO:0007669"/>
    <property type="project" value="UniProtKB-KW"/>
</dbReference>
<reference evidence="9 10" key="1">
    <citation type="journal article" date="2019" name="Environ. Microbiol.">
        <title>At the nexus of three kingdoms: the genome of the mycorrhizal fungus Gigaspora margarita provides insights into plant, endobacterial and fungal interactions.</title>
        <authorList>
            <person name="Venice F."/>
            <person name="Ghignone S."/>
            <person name="Salvioli di Fossalunga A."/>
            <person name="Amselem J."/>
            <person name="Novero M."/>
            <person name="Xianan X."/>
            <person name="Sedzielewska Toro K."/>
            <person name="Morin E."/>
            <person name="Lipzen A."/>
            <person name="Grigoriev I.V."/>
            <person name="Henrissat B."/>
            <person name="Martin F.M."/>
            <person name="Bonfante P."/>
        </authorList>
    </citation>
    <scope>NUCLEOTIDE SEQUENCE [LARGE SCALE GENOMIC DNA]</scope>
    <source>
        <strain evidence="9 10">BEG34</strain>
    </source>
</reference>
<dbReference type="AlphaFoldDB" id="A0A8H4AGY3"/>
<keyword evidence="2 6" id="KW-0479">Metal-binding</keyword>
<dbReference type="PROSITE" id="PS00086">
    <property type="entry name" value="CYTOCHROME_P450"/>
    <property type="match status" value="1"/>
</dbReference>
<comment type="caution">
    <text evidence="9">The sequence shown here is derived from an EMBL/GenBank/DDBJ whole genome shotgun (WGS) entry which is preliminary data.</text>
</comment>
<organism evidence="9 10">
    <name type="scientific">Gigaspora margarita</name>
    <dbReference type="NCBI Taxonomy" id="4874"/>
    <lineage>
        <taxon>Eukaryota</taxon>
        <taxon>Fungi</taxon>
        <taxon>Fungi incertae sedis</taxon>
        <taxon>Mucoromycota</taxon>
        <taxon>Glomeromycotina</taxon>
        <taxon>Glomeromycetes</taxon>
        <taxon>Diversisporales</taxon>
        <taxon>Gigasporaceae</taxon>
        <taxon>Gigaspora</taxon>
    </lineage>
</organism>
<evidence type="ECO:0008006" key="11">
    <source>
        <dbReference type="Google" id="ProtNLM"/>
    </source>
</evidence>
<evidence type="ECO:0000313" key="9">
    <source>
        <dbReference type="EMBL" id="KAF0493319.1"/>
    </source>
</evidence>
<dbReference type="PRINTS" id="PR00463">
    <property type="entry name" value="EP450I"/>
</dbReference>
<comment type="similarity">
    <text evidence="7">Belongs to the cytochrome P450 family.</text>
</comment>
<name>A0A8H4AGY3_GIGMA</name>
<dbReference type="GO" id="GO:0020037">
    <property type="term" value="F:heme binding"/>
    <property type="evidence" value="ECO:0007669"/>
    <property type="project" value="InterPro"/>
</dbReference>